<feature type="domain" description="RNA polymerase sigma factor 70 region 4 type 2" evidence="7">
    <location>
        <begin position="143"/>
        <end position="194"/>
    </location>
</feature>
<dbReference type="GO" id="GO:0016987">
    <property type="term" value="F:sigma factor activity"/>
    <property type="evidence" value="ECO:0007669"/>
    <property type="project" value="UniProtKB-KW"/>
</dbReference>
<dbReference type="InterPro" id="IPR039425">
    <property type="entry name" value="RNA_pol_sigma-70-like"/>
</dbReference>
<keyword evidence="5" id="KW-0804">Transcription</keyword>
<dbReference type="InterPro" id="IPR013325">
    <property type="entry name" value="RNA_pol_sigma_r2"/>
</dbReference>
<keyword evidence="4" id="KW-0238">DNA-binding</keyword>
<dbReference type="SUPFAM" id="SSF88946">
    <property type="entry name" value="Sigma2 domain of RNA polymerase sigma factors"/>
    <property type="match status" value="1"/>
</dbReference>
<dbReference type="GO" id="GO:0006352">
    <property type="term" value="P:DNA-templated transcription initiation"/>
    <property type="evidence" value="ECO:0007669"/>
    <property type="project" value="InterPro"/>
</dbReference>
<name>A0A2U8E2I8_9BACT</name>
<evidence type="ECO:0000313" key="8">
    <source>
        <dbReference type="EMBL" id="AWI09020.1"/>
    </source>
</evidence>
<dbReference type="Gene3D" id="1.10.10.10">
    <property type="entry name" value="Winged helix-like DNA-binding domain superfamily/Winged helix DNA-binding domain"/>
    <property type="match status" value="1"/>
</dbReference>
<accession>A0A2U8E2I8</accession>
<dbReference type="OrthoDB" id="9785675at2"/>
<sequence>MTPSEITAREAAHDRKLVSRFRAGEESAFTEIMERYRTRIFGLANNLLHNAADAEEITQDTFIRAHRALANFRGDSSLATWLYRIALNLSRNRYWYFFRRRRQDSISLEMQLGDDSDSAFSDMIAATEHTPVQEAVTQEFTNLIADCMERLDTRHREILTMRNVLNLPYDEIASALGINVGTVKSRIARARESLRKLLAESAPEYASASEASDFFEHVRPAPGCEAIAYA</sequence>
<evidence type="ECO:0000256" key="4">
    <source>
        <dbReference type="ARBA" id="ARBA00023125"/>
    </source>
</evidence>
<keyword evidence="2" id="KW-0805">Transcription regulation</keyword>
<dbReference type="KEGG" id="elut:CKA38_07000"/>
<protein>
    <submittedName>
        <fullName evidence="8">RNA polymerase subunit sigma-24</fullName>
    </submittedName>
</protein>
<dbReference type="AlphaFoldDB" id="A0A2U8E2I8"/>
<evidence type="ECO:0000313" key="9">
    <source>
        <dbReference type="Proteomes" id="UP000244896"/>
    </source>
</evidence>
<organism evidence="8 9">
    <name type="scientific">Ereboglobus luteus</name>
    <dbReference type="NCBI Taxonomy" id="1796921"/>
    <lineage>
        <taxon>Bacteria</taxon>
        <taxon>Pseudomonadati</taxon>
        <taxon>Verrucomicrobiota</taxon>
        <taxon>Opitutia</taxon>
        <taxon>Opitutales</taxon>
        <taxon>Opitutaceae</taxon>
        <taxon>Ereboglobus</taxon>
    </lineage>
</organism>
<evidence type="ECO:0000259" key="7">
    <source>
        <dbReference type="Pfam" id="PF08281"/>
    </source>
</evidence>
<dbReference type="CDD" id="cd06171">
    <property type="entry name" value="Sigma70_r4"/>
    <property type="match status" value="1"/>
</dbReference>
<dbReference type="InterPro" id="IPR036388">
    <property type="entry name" value="WH-like_DNA-bd_sf"/>
</dbReference>
<dbReference type="InterPro" id="IPR007627">
    <property type="entry name" value="RNA_pol_sigma70_r2"/>
</dbReference>
<keyword evidence="3" id="KW-0731">Sigma factor</keyword>
<dbReference type="InterPro" id="IPR014284">
    <property type="entry name" value="RNA_pol_sigma-70_dom"/>
</dbReference>
<dbReference type="EMBL" id="CP023004">
    <property type="protein sequence ID" value="AWI09020.1"/>
    <property type="molecule type" value="Genomic_DNA"/>
</dbReference>
<dbReference type="Pfam" id="PF08281">
    <property type="entry name" value="Sigma70_r4_2"/>
    <property type="match status" value="1"/>
</dbReference>
<comment type="similarity">
    <text evidence="1">Belongs to the sigma-70 factor family. ECF subfamily.</text>
</comment>
<feature type="domain" description="RNA polymerase sigma-70 region 2" evidence="6">
    <location>
        <begin position="33"/>
        <end position="93"/>
    </location>
</feature>
<reference evidence="8 9" key="1">
    <citation type="journal article" date="2018" name="Syst. Appl. Microbiol.">
        <title>Ereboglobus luteus gen. nov. sp. nov. from cockroach guts, and new insights into the oxygen relationship of the genera Opitutus and Didymococcus (Verrucomicrobia: Opitutaceae).</title>
        <authorList>
            <person name="Tegtmeier D."/>
            <person name="Belitz A."/>
            <person name="Radek R."/>
            <person name="Heimerl T."/>
            <person name="Brune A."/>
        </authorList>
    </citation>
    <scope>NUCLEOTIDE SEQUENCE [LARGE SCALE GENOMIC DNA]</scope>
    <source>
        <strain evidence="8 9">Ho45</strain>
    </source>
</reference>
<dbReference type="SUPFAM" id="SSF88659">
    <property type="entry name" value="Sigma3 and sigma4 domains of RNA polymerase sigma factors"/>
    <property type="match status" value="1"/>
</dbReference>
<dbReference type="InterPro" id="IPR013249">
    <property type="entry name" value="RNA_pol_sigma70_r4_t2"/>
</dbReference>
<dbReference type="PANTHER" id="PTHR43133:SF8">
    <property type="entry name" value="RNA POLYMERASE SIGMA FACTOR HI_1459-RELATED"/>
    <property type="match status" value="1"/>
</dbReference>
<dbReference type="GO" id="GO:0003677">
    <property type="term" value="F:DNA binding"/>
    <property type="evidence" value="ECO:0007669"/>
    <property type="project" value="UniProtKB-KW"/>
</dbReference>
<dbReference type="Proteomes" id="UP000244896">
    <property type="component" value="Chromosome"/>
</dbReference>
<dbReference type="PANTHER" id="PTHR43133">
    <property type="entry name" value="RNA POLYMERASE ECF-TYPE SIGMA FACTO"/>
    <property type="match status" value="1"/>
</dbReference>
<evidence type="ECO:0000259" key="6">
    <source>
        <dbReference type="Pfam" id="PF04542"/>
    </source>
</evidence>
<gene>
    <name evidence="8" type="ORF">CKA38_07000</name>
</gene>
<evidence type="ECO:0000256" key="3">
    <source>
        <dbReference type="ARBA" id="ARBA00023082"/>
    </source>
</evidence>
<keyword evidence="9" id="KW-1185">Reference proteome</keyword>
<evidence type="ECO:0000256" key="5">
    <source>
        <dbReference type="ARBA" id="ARBA00023163"/>
    </source>
</evidence>
<proteinExistence type="inferred from homology"/>
<evidence type="ECO:0000256" key="1">
    <source>
        <dbReference type="ARBA" id="ARBA00010641"/>
    </source>
</evidence>
<dbReference type="Pfam" id="PF04542">
    <property type="entry name" value="Sigma70_r2"/>
    <property type="match status" value="1"/>
</dbReference>
<dbReference type="NCBIfam" id="TIGR02937">
    <property type="entry name" value="sigma70-ECF"/>
    <property type="match status" value="1"/>
</dbReference>
<evidence type="ECO:0000256" key="2">
    <source>
        <dbReference type="ARBA" id="ARBA00023015"/>
    </source>
</evidence>
<dbReference type="Gene3D" id="1.10.1740.10">
    <property type="match status" value="1"/>
</dbReference>
<dbReference type="InterPro" id="IPR013324">
    <property type="entry name" value="RNA_pol_sigma_r3/r4-like"/>
</dbReference>